<keyword evidence="1" id="KW-0472">Membrane</keyword>
<feature type="transmembrane region" description="Helical" evidence="1">
    <location>
        <begin position="76"/>
        <end position="99"/>
    </location>
</feature>
<evidence type="ECO:0000313" key="3">
    <source>
        <dbReference type="EMBL" id="MEW9807985.1"/>
    </source>
</evidence>
<feature type="domain" description="Inositolphosphotransferase Aur1/Ipt1" evidence="2">
    <location>
        <begin position="181"/>
        <end position="346"/>
    </location>
</feature>
<comment type="caution">
    <text evidence="3">The sequence shown here is derived from an EMBL/GenBank/DDBJ whole genome shotgun (WGS) entry which is preliminary data.</text>
</comment>
<organism evidence="3 4">
    <name type="scientific">Mesorhizobium marinum</name>
    <dbReference type="NCBI Taxonomy" id="3228790"/>
    <lineage>
        <taxon>Bacteria</taxon>
        <taxon>Pseudomonadati</taxon>
        <taxon>Pseudomonadota</taxon>
        <taxon>Alphaproteobacteria</taxon>
        <taxon>Hyphomicrobiales</taxon>
        <taxon>Phyllobacteriaceae</taxon>
        <taxon>Mesorhizobium</taxon>
    </lineage>
</organism>
<evidence type="ECO:0000259" key="2">
    <source>
        <dbReference type="Pfam" id="PF14378"/>
    </source>
</evidence>
<dbReference type="Proteomes" id="UP001556196">
    <property type="component" value="Unassembled WGS sequence"/>
</dbReference>
<name>A0ABV3R4K1_9HYPH</name>
<keyword evidence="4" id="KW-1185">Reference proteome</keyword>
<keyword evidence="1" id="KW-1133">Transmembrane helix</keyword>
<protein>
    <submittedName>
        <fullName evidence="3">Phosphatase PAP2 family protein</fullName>
    </submittedName>
</protein>
<feature type="transmembrane region" description="Helical" evidence="1">
    <location>
        <begin position="307"/>
        <end position="327"/>
    </location>
</feature>
<dbReference type="EMBL" id="JBFOCI010000006">
    <property type="protein sequence ID" value="MEW9807985.1"/>
    <property type="molecule type" value="Genomic_DNA"/>
</dbReference>
<feature type="transmembrane region" description="Helical" evidence="1">
    <location>
        <begin position="120"/>
        <end position="142"/>
    </location>
</feature>
<gene>
    <name evidence="3" type="ORF">ABUE31_18515</name>
</gene>
<feature type="transmembrane region" description="Helical" evidence="1">
    <location>
        <begin position="333"/>
        <end position="351"/>
    </location>
</feature>
<reference evidence="3 4" key="1">
    <citation type="submission" date="2024-06" db="EMBL/GenBank/DDBJ databases">
        <authorList>
            <person name="Tuo L."/>
        </authorList>
    </citation>
    <scope>NUCLEOTIDE SEQUENCE [LARGE SCALE GENOMIC DNA]</scope>
    <source>
        <strain evidence="3 4">ZMM04-5</strain>
    </source>
</reference>
<dbReference type="Pfam" id="PF14378">
    <property type="entry name" value="PAP2_3"/>
    <property type="match status" value="1"/>
</dbReference>
<evidence type="ECO:0000313" key="4">
    <source>
        <dbReference type="Proteomes" id="UP001556196"/>
    </source>
</evidence>
<dbReference type="InterPro" id="IPR026841">
    <property type="entry name" value="Aur1/Ipt1"/>
</dbReference>
<feature type="transmembrane region" description="Helical" evidence="1">
    <location>
        <begin position="183"/>
        <end position="202"/>
    </location>
</feature>
<accession>A0ABV3R4K1</accession>
<feature type="transmembrane region" description="Helical" evidence="1">
    <location>
        <begin position="276"/>
        <end position="300"/>
    </location>
</feature>
<evidence type="ECO:0000256" key="1">
    <source>
        <dbReference type="SAM" id="Phobius"/>
    </source>
</evidence>
<keyword evidence="1" id="KW-0812">Transmembrane</keyword>
<feature type="transmembrane region" description="Helical" evidence="1">
    <location>
        <begin position="42"/>
        <end position="64"/>
    </location>
</feature>
<sequence>MLKYARHMVLPYARTGSSVKPVDPIELVAQSSVEAGVRERDWLVPATVMTAGLGLAALLLMPVAGYDQIPDYFSRFLHWMYFMFFGGMLLLILYMVRLWRAGVKSPIAHLKANLLTGSGLRLLAAVAGAMLGGIDMLFFMWIKPEVTAVSPFWADAMLANVDHAIFRTDPWRFFEGMDLTFHAWAYSFFWAFAVMATMIWLLAQRPSAARSASLISYFALWSIFGPIGQYFFSSAGPIFYDRLAFGSRFDELIANLPDVTLKVSGYLWTHHATGTLGVGAGISAMPSLHIATVVWIYIVFRSVRSRVAPFAAAFAVYIWALSVGLGWHYAVDGIVGAAGAVASQWLCSIYLRRMARKADAEEPVFAAS</sequence>
<feature type="transmembrane region" description="Helical" evidence="1">
    <location>
        <begin position="214"/>
        <end position="232"/>
    </location>
</feature>
<dbReference type="RefSeq" id="WP_367725188.1">
    <property type="nucleotide sequence ID" value="NZ_JBFOCI010000006.1"/>
</dbReference>
<proteinExistence type="predicted"/>